<feature type="domain" description="C2H2-type" evidence="14">
    <location>
        <begin position="361"/>
        <end position="388"/>
    </location>
</feature>
<feature type="binding site" evidence="12">
    <location>
        <position position="61"/>
    </location>
    <ligand>
        <name>Zn(2+)</name>
        <dbReference type="ChEBI" id="CHEBI:29105"/>
    </ligand>
</feature>
<dbReference type="SUPFAM" id="SSF57716">
    <property type="entry name" value="Glucocorticoid receptor-like (DNA-binding domain)"/>
    <property type="match status" value="1"/>
</dbReference>
<dbReference type="InterPro" id="IPR013087">
    <property type="entry name" value="Znf_C2H2_type"/>
</dbReference>
<evidence type="ECO:0000256" key="7">
    <source>
        <dbReference type="ARBA" id="ARBA00023015"/>
    </source>
</evidence>
<dbReference type="SUPFAM" id="SSF57667">
    <property type="entry name" value="beta-beta-alpha zinc fingers"/>
    <property type="match status" value="4"/>
</dbReference>
<name>A0A835CM31_APHGI</name>
<comment type="similarity">
    <text evidence="2">Belongs to the krueppel C2H2-type zinc-finger protein family.</text>
</comment>
<dbReference type="PROSITE" id="PS00028">
    <property type="entry name" value="ZINC_FINGER_C2H2_1"/>
    <property type="match status" value="7"/>
</dbReference>
<dbReference type="GO" id="GO:0003677">
    <property type="term" value="F:DNA binding"/>
    <property type="evidence" value="ECO:0007669"/>
    <property type="project" value="UniProtKB-KW"/>
</dbReference>
<dbReference type="InterPro" id="IPR012934">
    <property type="entry name" value="Znf_AD"/>
</dbReference>
<feature type="binding site" evidence="12">
    <location>
        <position position="58"/>
    </location>
    <ligand>
        <name>Zn(2+)</name>
        <dbReference type="ChEBI" id="CHEBI:29105"/>
    </ligand>
</feature>
<keyword evidence="9" id="KW-0804">Transcription</keyword>
<dbReference type="Gene3D" id="3.30.1490.490">
    <property type="match status" value="1"/>
</dbReference>
<dbReference type="Pfam" id="PF07776">
    <property type="entry name" value="zf-AD"/>
    <property type="match status" value="1"/>
</dbReference>
<dbReference type="FunFam" id="3.30.160.60:FF:000508">
    <property type="entry name" value="Myeloid zinc finger 1"/>
    <property type="match status" value="1"/>
</dbReference>
<evidence type="ECO:0000256" key="1">
    <source>
        <dbReference type="ARBA" id="ARBA00004123"/>
    </source>
</evidence>
<dbReference type="Pfam" id="PF13894">
    <property type="entry name" value="zf-C2H2_4"/>
    <property type="match status" value="1"/>
</dbReference>
<evidence type="ECO:0000259" key="14">
    <source>
        <dbReference type="PROSITE" id="PS50157"/>
    </source>
</evidence>
<dbReference type="SMART" id="SM00868">
    <property type="entry name" value="zf-AD"/>
    <property type="match status" value="1"/>
</dbReference>
<dbReference type="OrthoDB" id="431717at2759"/>
<dbReference type="SMART" id="SM00355">
    <property type="entry name" value="ZnF_C2H2"/>
    <property type="match status" value="7"/>
</dbReference>
<dbReference type="AlphaFoldDB" id="A0A835CM31"/>
<evidence type="ECO:0000313" key="16">
    <source>
        <dbReference type="EMBL" id="KAF7989429.1"/>
    </source>
</evidence>
<dbReference type="GO" id="GO:0008270">
    <property type="term" value="F:zinc ion binding"/>
    <property type="evidence" value="ECO:0007669"/>
    <property type="project" value="UniProtKB-UniRule"/>
</dbReference>
<evidence type="ECO:0000256" key="9">
    <source>
        <dbReference type="ARBA" id="ARBA00023163"/>
    </source>
</evidence>
<accession>A0A835CM31</accession>
<dbReference type="GO" id="GO:0005634">
    <property type="term" value="C:nucleus"/>
    <property type="evidence" value="ECO:0007669"/>
    <property type="project" value="UniProtKB-SubCell"/>
</dbReference>
<feature type="domain" description="C2H2-type" evidence="14">
    <location>
        <begin position="305"/>
        <end position="332"/>
    </location>
</feature>
<evidence type="ECO:0000256" key="4">
    <source>
        <dbReference type="ARBA" id="ARBA00022737"/>
    </source>
</evidence>
<keyword evidence="7" id="KW-0805">Transcription regulation</keyword>
<keyword evidence="3 12" id="KW-0479">Metal-binding</keyword>
<feature type="domain" description="ZAD" evidence="15">
    <location>
        <begin position="11"/>
        <end position="85"/>
    </location>
</feature>
<feature type="compositionally biased region" description="Low complexity" evidence="13">
    <location>
        <begin position="189"/>
        <end position="198"/>
    </location>
</feature>
<feature type="domain" description="C2H2-type" evidence="14">
    <location>
        <begin position="389"/>
        <end position="414"/>
    </location>
</feature>
<reference evidence="16 17" key="1">
    <citation type="submission" date="2020-08" db="EMBL/GenBank/DDBJ databases">
        <title>Aphidius gifuensis genome sequencing and assembly.</title>
        <authorList>
            <person name="Du Z."/>
        </authorList>
    </citation>
    <scope>NUCLEOTIDE SEQUENCE [LARGE SCALE GENOMIC DNA]</scope>
    <source>
        <strain evidence="16">YNYX2018</strain>
        <tissue evidence="16">Adults</tissue>
    </source>
</reference>
<comment type="caution">
    <text evidence="16">The sequence shown here is derived from an EMBL/GenBank/DDBJ whole genome shotgun (WGS) entry which is preliminary data.</text>
</comment>
<evidence type="ECO:0000313" key="17">
    <source>
        <dbReference type="Proteomes" id="UP000639338"/>
    </source>
</evidence>
<dbReference type="FunFam" id="3.30.160.60:FF:001480">
    <property type="entry name" value="Si:cabz01071911.3"/>
    <property type="match status" value="1"/>
</dbReference>
<evidence type="ECO:0000256" key="6">
    <source>
        <dbReference type="ARBA" id="ARBA00022833"/>
    </source>
</evidence>
<evidence type="ECO:0000259" key="15">
    <source>
        <dbReference type="PROSITE" id="PS51915"/>
    </source>
</evidence>
<feature type="region of interest" description="Disordered" evidence="13">
    <location>
        <begin position="183"/>
        <end position="217"/>
    </location>
</feature>
<evidence type="ECO:0000256" key="5">
    <source>
        <dbReference type="ARBA" id="ARBA00022771"/>
    </source>
</evidence>
<evidence type="ECO:0000256" key="8">
    <source>
        <dbReference type="ARBA" id="ARBA00023125"/>
    </source>
</evidence>
<keyword evidence="4" id="KW-0677">Repeat</keyword>
<evidence type="ECO:0000256" key="3">
    <source>
        <dbReference type="ARBA" id="ARBA00022723"/>
    </source>
</evidence>
<gene>
    <name evidence="16" type="ORF">HCN44_008103</name>
</gene>
<proteinExistence type="inferred from homology"/>
<evidence type="ECO:0000256" key="12">
    <source>
        <dbReference type="PROSITE-ProRule" id="PRU01263"/>
    </source>
</evidence>
<keyword evidence="5 11" id="KW-0863">Zinc-finger</keyword>
<keyword evidence="6 12" id="KW-0862">Zinc</keyword>
<dbReference type="PROSITE" id="PS50157">
    <property type="entry name" value="ZINC_FINGER_C2H2_2"/>
    <property type="match status" value="6"/>
</dbReference>
<dbReference type="PANTHER" id="PTHR24394">
    <property type="entry name" value="ZINC FINGER PROTEIN"/>
    <property type="match status" value="1"/>
</dbReference>
<keyword evidence="17" id="KW-1185">Reference proteome</keyword>
<feature type="domain" description="C2H2-type" evidence="14">
    <location>
        <begin position="277"/>
        <end position="300"/>
    </location>
</feature>
<feature type="domain" description="C2H2-type" evidence="14">
    <location>
        <begin position="333"/>
        <end position="360"/>
    </location>
</feature>
<dbReference type="Gene3D" id="3.40.1800.20">
    <property type="match status" value="1"/>
</dbReference>
<dbReference type="PANTHER" id="PTHR24394:SF29">
    <property type="entry name" value="MYONEURIN"/>
    <property type="match status" value="1"/>
</dbReference>
<evidence type="ECO:0000256" key="2">
    <source>
        <dbReference type="ARBA" id="ARBA00006991"/>
    </source>
</evidence>
<dbReference type="GO" id="GO:0000981">
    <property type="term" value="F:DNA-binding transcription factor activity, RNA polymerase II-specific"/>
    <property type="evidence" value="ECO:0007669"/>
    <property type="project" value="TreeGrafter"/>
</dbReference>
<comment type="subcellular location">
    <subcellularLocation>
        <location evidence="1">Nucleus</location>
    </subcellularLocation>
</comment>
<keyword evidence="8" id="KW-0238">DNA-binding</keyword>
<dbReference type="Gene3D" id="3.30.160.60">
    <property type="entry name" value="Classic Zinc Finger"/>
    <property type="match status" value="4"/>
</dbReference>
<dbReference type="GO" id="GO:0042802">
    <property type="term" value="F:identical protein binding"/>
    <property type="evidence" value="ECO:0007669"/>
    <property type="project" value="UniProtKB-ARBA"/>
</dbReference>
<evidence type="ECO:0000256" key="13">
    <source>
        <dbReference type="SAM" id="MobiDB-lite"/>
    </source>
</evidence>
<protein>
    <submittedName>
        <fullName evidence="16">Uncharacterized protein</fullName>
    </submittedName>
</protein>
<dbReference type="InterPro" id="IPR036236">
    <property type="entry name" value="Znf_C2H2_sf"/>
</dbReference>
<feature type="binding site" evidence="12">
    <location>
        <position position="16"/>
    </location>
    <ligand>
        <name>Zn(2+)</name>
        <dbReference type="ChEBI" id="CHEBI:29105"/>
    </ligand>
</feature>
<dbReference type="PROSITE" id="PS51915">
    <property type="entry name" value="ZAD"/>
    <property type="match status" value="1"/>
</dbReference>
<organism evidence="16 17">
    <name type="scientific">Aphidius gifuensis</name>
    <name type="common">Parasitoid wasp</name>
    <dbReference type="NCBI Taxonomy" id="684658"/>
    <lineage>
        <taxon>Eukaryota</taxon>
        <taxon>Metazoa</taxon>
        <taxon>Ecdysozoa</taxon>
        <taxon>Arthropoda</taxon>
        <taxon>Hexapoda</taxon>
        <taxon>Insecta</taxon>
        <taxon>Pterygota</taxon>
        <taxon>Neoptera</taxon>
        <taxon>Endopterygota</taxon>
        <taxon>Hymenoptera</taxon>
        <taxon>Apocrita</taxon>
        <taxon>Ichneumonoidea</taxon>
        <taxon>Braconidae</taxon>
        <taxon>Aphidiinae</taxon>
        <taxon>Aphidius</taxon>
    </lineage>
</organism>
<evidence type="ECO:0000256" key="11">
    <source>
        <dbReference type="PROSITE-ProRule" id="PRU00042"/>
    </source>
</evidence>
<feature type="domain" description="C2H2-type" evidence="14">
    <location>
        <begin position="250"/>
        <end position="272"/>
    </location>
</feature>
<feature type="binding site" evidence="12">
    <location>
        <position position="13"/>
    </location>
    <ligand>
        <name>Zn(2+)</name>
        <dbReference type="ChEBI" id="CHEBI:29105"/>
    </ligand>
</feature>
<dbReference type="EMBL" id="JACMRX010000005">
    <property type="protein sequence ID" value="KAF7989429.1"/>
    <property type="molecule type" value="Genomic_DNA"/>
</dbReference>
<sequence length="414" mass="48625">MASIVCYNFNEICRLCLKQKKNNSPIYDDKKNLTLVNKIISIARIQIDENDNLPSLICHDCLQLVDKFHEFKLLIEISDRELRCCLKNKIIDNKIDVDKDDESTKEQIDYTIIVPTTQNYDDKCIETKEELTEQVDNGIVFMNDNDDDIDDVDDVDDVNCELCSEPVGTINDLKNHISEHFFKQDDANNSRQNINNNTDNDDEKNTTPTHTNDNDNDVDNKNQCNYCHKTIKKIPLKKHYEKCRKNTTNLICIECDKEFNKKSELRYHKSTHLSTPLNCMSCQKNFRNKQSFNIHMKRHTLGSRFQCDNCDKSYYTNSELARHVQKHLGQRKYPCSICDMSFLSKPELNRHLKYHTGLKRFQCNVCQKNYYESGHLKVHQRVHTGERPFVCQTCNKGFVTRSKLIRHVKIHKKL</sequence>
<keyword evidence="10" id="KW-0539">Nucleus</keyword>
<evidence type="ECO:0000256" key="10">
    <source>
        <dbReference type="ARBA" id="ARBA00023242"/>
    </source>
</evidence>
<dbReference type="Pfam" id="PF00096">
    <property type="entry name" value="zf-C2H2"/>
    <property type="match status" value="3"/>
</dbReference>
<dbReference type="Proteomes" id="UP000639338">
    <property type="component" value="Unassembled WGS sequence"/>
</dbReference>